<dbReference type="FunFam" id="3.90.1150.10:FF:000006">
    <property type="entry name" value="Phosphoserine aminotransferase"/>
    <property type="match status" value="1"/>
</dbReference>
<comment type="catalytic activity">
    <reaction evidence="11 12 13">
        <text>O-phospho-L-serine + 2-oxoglutarate = 3-phosphooxypyruvate + L-glutamate</text>
        <dbReference type="Rhea" id="RHEA:14329"/>
        <dbReference type="ChEBI" id="CHEBI:16810"/>
        <dbReference type="ChEBI" id="CHEBI:18110"/>
        <dbReference type="ChEBI" id="CHEBI:29985"/>
        <dbReference type="ChEBI" id="CHEBI:57524"/>
        <dbReference type="EC" id="2.6.1.52"/>
    </reaction>
</comment>
<dbReference type="PANTHER" id="PTHR43247:SF1">
    <property type="entry name" value="PHOSPHOSERINE AMINOTRANSFERASE"/>
    <property type="match status" value="1"/>
</dbReference>
<comment type="pathway">
    <text evidence="2 12 13">Amino-acid biosynthesis; L-serine biosynthesis; L-serine from 3-phospho-D-glycerate: step 2/3.</text>
</comment>
<evidence type="ECO:0000313" key="16">
    <source>
        <dbReference type="Proteomes" id="UP000315439"/>
    </source>
</evidence>
<sequence length="362" mass="40592">MSKTYNFCAGPAALPEPVMLRAQQELLDWNGLGVSVMEISHRSKDYQELANKAEKDLRNLLDIGDEFAVLFLQGGASLQFASIPMSLLHSGREAEYVENGVWSKKAAEEAARFGKVNMINAVNIDENGIRSLTDSQSWNRTENPAYTHFTSNETIEGMRFSQVPQTNGPLIADMSSCILSERLDMKAFDLIYAGAQKNIGPAGMTIVIVKRELFEQMKFDGLPKVFNYEAQAKNGSMLNTPPTFAWYLASLVFDWLQEQGGVMRMEELAKQKSQLVYDCIDEDDFFTNPIAVKDRSMMNIPFFLKNESLSEKFLIQAQEAKLMGLKGHRSLGGMRVSLYNSVPLEGAQALVKFMREFKTLNG</sequence>
<dbReference type="InterPro" id="IPR022278">
    <property type="entry name" value="Pser_aminoTfrase"/>
</dbReference>
<dbReference type="EC" id="2.6.1.52" evidence="12"/>
<evidence type="ECO:0000256" key="6">
    <source>
        <dbReference type="ARBA" id="ARBA00022679"/>
    </source>
</evidence>
<dbReference type="HAMAP" id="MF_00160">
    <property type="entry name" value="SerC_aminotrans_5"/>
    <property type="match status" value="1"/>
</dbReference>
<gene>
    <name evidence="12 15" type="primary">serC</name>
    <name evidence="15" type="ORF">FLL46_23115</name>
</gene>
<dbReference type="InterPro" id="IPR015421">
    <property type="entry name" value="PyrdxlP-dep_Trfase_major"/>
</dbReference>
<dbReference type="Gene3D" id="3.40.640.10">
    <property type="entry name" value="Type I PLP-dependent aspartate aminotransferase-like (Major domain)"/>
    <property type="match status" value="1"/>
</dbReference>
<dbReference type="GO" id="GO:0004648">
    <property type="term" value="F:O-phospho-L-serine:2-oxoglutarate aminotransferase activity"/>
    <property type="evidence" value="ECO:0007669"/>
    <property type="project" value="UniProtKB-UniRule"/>
</dbReference>
<name>A0A545U4V7_9GAMM</name>
<comment type="catalytic activity">
    <reaction evidence="10 12">
        <text>4-(phosphooxy)-L-threonine + 2-oxoglutarate = (R)-3-hydroxy-2-oxo-4-phosphooxybutanoate + L-glutamate</text>
        <dbReference type="Rhea" id="RHEA:16573"/>
        <dbReference type="ChEBI" id="CHEBI:16810"/>
        <dbReference type="ChEBI" id="CHEBI:29985"/>
        <dbReference type="ChEBI" id="CHEBI:58452"/>
        <dbReference type="ChEBI" id="CHEBI:58538"/>
        <dbReference type="EC" id="2.6.1.52"/>
    </reaction>
</comment>
<dbReference type="GO" id="GO:0030170">
    <property type="term" value="F:pyridoxal phosphate binding"/>
    <property type="evidence" value="ECO:0007669"/>
    <property type="project" value="UniProtKB-UniRule"/>
</dbReference>
<comment type="cofactor">
    <cofactor evidence="12">
        <name>pyridoxal 5'-phosphate</name>
        <dbReference type="ChEBI" id="CHEBI:597326"/>
    </cofactor>
    <text evidence="12">Binds 1 pyridoxal phosphate per subunit.</text>
</comment>
<feature type="domain" description="Aminotransferase class V" evidence="14">
    <location>
        <begin position="5"/>
        <end position="350"/>
    </location>
</feature>
<evidence type="ECO:0000256" key="4">
    <source>
        <dbReference type="ARBA" id="ARBA00022576"/>
    </source>
</evidence>
<evidence type="ECO:0000313" key="15">
    <source>
        <dbReference type="EMBL" id="TQV84507.1"/>
    </source>
</evidence>
<dbReference type="RefSeq" id="WP_142934184.1">
    <property type="nucleotide sequence ID" value="NZ_ML660170.1"/>
</dbReference>
<comment type="caution">
    <text evidence="15">The sequence shown here is derived from an EMBL/GenBank/DDBJ whole genome shotgun (WGS) entry which is preliminary data.</text>
</comment>
<comment type="function">
    <text evidence="12">Catalyzes the reversible conversion of 3-phosphohydroxypyruvate to phosphoserine and of 3-hydroxy-2-oxo-4-phosphonooxybutanoate to phosphohydroxythreonine.</text>
</comment>
<dbReference type="PANTHER" id="PTHR43247">
    <property type="entry name" value="PHOSPHOSERINE AMINOTRANSFERASE"/>
    <property type="match status" value="1"/>
</dbReference>
<comment type="similarity">
    <text evidence="3 12">Belongs to the class-V pyridoxal-phosphate-dependent aminotransferase family. SerC subfamily.</text>
</comment>
<dbReference type="GO" id="GO:0006564">
    <property type="term" value="P:L-serine biosynthetic process"/>
    <property type="evidence" value="ECO:0007669"/>
    <property type="project" value="UniProtKB-UniRule"/>
</dbReference>
<dbReference type="NCBIfam" id="TIGR01364">
    <property type="entry name" value="serC_1"/>
    <property type="match status" value="1"/>
</dbReference>
<dbReference type="PROSITE" id="PS00595">
    <property type="entry name" value="AA_TRANSFER_CLASS_5"/>
    <property type="match status" value="1"/>
</dbReference>
<evidence type="ECO:0000256" key="12">
    <source>
        <dbReference type="HAMAP-Rule" id="MF_00160"/>
    </source>
</evidence>
<evidence type="ECO:0000256" key="2">
    <source>
        <dbReference type="ARBA" id="ARBA00005099"/>
    </source>
</evidence>
<keyword evidence="8 12" id="KW-0664">Pyridoxine biosynthesis</keyword>
<protein>
    <recommendedName>
        <fullName evidence="12">Phosphoserine aminotransferase</fullName>
        <ecNumber evidence="12">2.6.1.52</ecNumber>
    </recommendedName>
    <alternativeName>
        <fullName evidence="12">Phosphohydroxythreonine aminotransferase</fullName>
        <shortName evidence="12">PSAT</shortName>
    </alternativeName>
</protein>
<dbReference type="FunFam" id="3.40.640.10:FF:000010">
    <property type="entry name" value="Phosphoserine aminotransferase"/>
    <property type="match status" value="1"/>
</dbReference>
<keyword evidence="9 12" id="KW-0718">Serine biosynthesis</keyword>
<evidence type="ECO:0000256" key="8">
    <source>
        <dbReference type="ARBA" id="ARBA00023096"/>
    </source>
</evidence>
<dbReference type="InterPro" id="IPR015422">
    <property type="entry name" value="PyrdxlP-dep_Trfase_small"/>
</dbReference>
<dbReference type="Gene3D" id="3.90.1150.10">
    <property type="entry name" value="Aspartate Aminotransferase, domain 1"/>
    <property type="match status" value="1"/>
</dbReference>
<dbReference type="AlphaFoldDB" id="A0A545U4V7"/>
<evidence type="ECO:0000259" key="14">
    <source>
        <dbReference type="Pfam" id="PF00266"/>
    </source>
</evidence>
<keyword evidence="16" id="KW-1185">Reference proteome</keyword>
<dbReference type="SUPFAM" id="SSF53383">
    <property type="entry name" value="PLP-dependent transferases"/>
    <property type="match status" value="1"/>
</dbReference>
<keyword evidence="7 12" id="KW-0663">Pyridoxal phosphate</keyword>
<evidence type="ECO:0000256" key="10">
    <source>
        <dbReference type="ARBA" id="ARBA00047630"/>
    </source>
</evidence>
<feature type="binding site" evidence="12">
    <location>
        <position position="173"/>
    </location>
    <ligand>
        <name>pyridoxal 5'-phosphate</name>
        <dbReference type="ChEBI" id="CHEBI:597326"/>
    </ligand>
</feature>
<feature type="binding site" evidence="12">
    <location>
        <position position="42"/>
    </location>
    <ligand>
        <name>L-glutamate</name>
        <dbReference type="ChEBI" id="CHEBI:29985"/>
    </ligand>
</feature>
<feature type="binding site" evidence="12">
    <location>
        <position position="196"/>
    </location>
    <ligand>
        <name>pyridoxal 5'-phosphate</name>
        <dbReference type="ChEBI" id="CHEBI:597326"/>
    </ligand>
</feature>
<keyword evidence="5 12" id="KW-0028">Amino-acid biosynthesis</keyword>
<dbReference type="GO" id="GO:0008615">
    <property type="term" value="P:pyridoxine biosynthetic process"/>
    <property type="evidence" value="ECO:0007669"/>
    <property type="project" value="UniProtKB-UniRule"/>
</dbReference>
<dbReference type="InterPro" id="IPR015424">
    <property type="entry name" value="PyrdxlP-dep_Trfase"/>
</dbReference>
<comment type="subunit">
    <text evidence="12">Homodimer.</text>
</comment>
<dbReference type="UniPathway" id="UPA00244">
    <property type="reaction ID" value="UER00311"/>
</dbReference>
<keyword evidence="12" id="KW-0963">Cytoplasm</keyword>
<dbReference type="Pfam" id="PF00266">
    <property type="entry name" value="Aminotran_5"/>
    <property type="match status" value="1"/>
</dbReference>
<dbReference type="InterPro" id="IPR020578">
    <property type="entry name" value="Aminotrans_V_PyrdxlP_BS"/>
</dbReference>
<dbReference type="PIRSF" id="PIRSF000525">
    <property type="entry name" value="SerC"/>
    <property type="match status" value="1"/>
</dbReference>
<dbReference type="GO" id="GO:0005737">
    <property type="term" value="C:cytoplasm"/>
    <property type="evidence" value="ECO:0007669"/>
    <property type="project" value="UniProtKB-SubCell"/>
</dbReference>
<dbReference type="OrthoDB" id="9809412at2"/>
<dbReference type="Proteomes" id="UP000315439">
    <property type="component" value="Unassembled WGS sequence"/>
</dbReference>
<dbReference type="EMBL" id="VIKS01000014">
    <property type="protein sequence ID" value="TQV84507.1"/>
    <property type="molecule type" value="Genomic_DNA"/>
</dbReference>
<comment type="caution">
    <text evidence="12">Lacks conserved residue(s) required for the propagation of feature annotation.</text>
</comment>
<feature type="binding site" evidence="12">
    <location>
        <position position="154"/>
    </location>
    <ligand>
        <name>pyridoxal 5'-phosphate</name>
        <dbReference type="ChEBI" id="CHEBI:597326"/>
    </ligand>
</feature>
<dbReference type="InterPro" id="IPR000192">
    <property type="entry name" value="Aminotrans_V_dom"/>
</dbReference>
<dbReference type="UniPathway" id="UPA00135">
    <property type="reaction ID" value="UER00197"/>
</dbReference>
<evidence type="ECO:0000256" key="5">
    <source>
        <dbReference type="ARBA" id="ARBA00022605"/>
    </source>
</evidence>
<feature type="modified residue" description="N6-(pyridoxal phosphate)lysine" evidence="12">
    <location>
        <position position="197"/>
    </location>
</feature>
<evidence type="ECO:0000256" key="11">
    <source>
        <dbReference type="ARBA" id="ARBA00049007"/>
    </source>
</evidence>
<feature type="binding site" evidence="12">
    <location>
        <begin position="239"/>
        <end position="240"/>
    </location>
    <ligand>
        <name>pyridoxal 5'-phosphate</name>
        <dbReference type="ChEBI" id="CHEBI:597326"/>
    </ligand>
</feature>
<organism evidence="15 16">
    <name type="scientific">Aliikangiella coralliicola</name>
    <dbReference type="NCBI Taxonomy" id="2592383"/>
    <lineage>
        <taxon>Bacteria</taxon>
        <taxon>Pseudomonadati</taxon>
        <taxon>Pseudomonadota</taxon>
        <taxon>Gammaproteobacteria</taxon>
        <taxon>Oceanospirillales</taxon>
        <taxon>Pleioneaceae</taxon>
        <taxon>Aliikangiella</taxon>
    </lineage>
</organism>
<evidence type="ECO:0000256" key="13">
    <source>
        <dbReference type="RuleBase" id="RU004505"/>
    </source>
</evidence>
<dbReference type="NCBIfam" id="NF003764">
    <property type="entry name" value="PRK05355.1"/>
    <property type="match status" value="1"/>
</dbReference>
<evidence type="ECO:0000256" key="7">
    <source>
        <dbReference type="ARBA" id="ARBA00022898"/>
    </source>
</evidence>
<comment type="subcellular location">
    <subcellularLocation>
        <location evidence="12">Cytoplasm</location>
    </subcellularLocation>
</comment>
<evidence type="ECO:0000256" key="9">
    <source>
        <dbReference type="ARBA" id="ARBA00023299"/>
    </source>
</evidence>
<evidence type="ECO:0000256" key="1">
    <source>
        <dbReference type="ARBA" id="ARBA00004915"/>
    </source>
</evidence>
<evidence type="ECO:0000256" key="3">
    <source>
        <dbReference type="ARBA" id="ARBA00006904"/>
    </source>
</evidence>
<keyword evidence="6 12" id="KW-0808">Transferase</keyword>
<feature type="binding site" evidence="12">
    <location>
        <begin position="76"/>
        <end position="77"/>
    </location>
    <ligand>
        <name>pyridoxal 5'-phosphate</name>
        <dbReference type="ChEBI" id="CHEBI:597326"/>
    </ligand>
</feature>
<comment type="pathway">
    <text evidence="1 12">Cofactor biosynthesis; pyridoxine 5'-phosphate biosynthesis; pyridoxine 5'-phosphate from D-erythrose 4-phosphate: step 3/5.</text>
</comment>
<feature type="binding site" evidence="12">
    <location>
        <position position="102"/>
    </location>
    <ligand>
        <name>pyridoxal 5'-phosphate</name>
        <dbReference type="ChEBI" id="CHEBI:597326"/>
    </ligand>
</feature>
<reference evidence="15 16" key="1">
    <citation type="submission" date="2019-07" db="EMBL/GenBank/DDBJ databases">
        <title>Draft genome for Aliikangiella sp. M105.</title>
        <authorList>
            <person name="Wang G."/>
        </authorList>
    </citation>
    <scope>NUCLEOTIDE SEQUENCE [LARGE SCALE GENOMIC DNA]</scope>
    <source>
        <strain evidence="15 16">M105</strain>
    </source>
</reference>
<keyword evidence="4 12" id="KW-0032">Aminotransferase</keyword>
<proteinExistence type="inferred from homology"/>
<accession>A0A545U4V7</accession>